<keyword evidence="1" id="KW-0677">Repeat</keyword>
<dbReference type="Gene3D" id="3.80.10.10">
    <property type="entry name" value="Ribonuclease Inhibitor"/>
    <property type="match status" value="1"/>
</dbReference>
<dbReference type="EMBL" id="AP019299">
    <property type="protein sequence ID" value="BBG99093.1"/>
    <property type="molecule type" value="Genomic_DNA"/>
</dbReference>
<sequence length="214" mass="24300">MLNLSHNSLKEVPNEVGELAHLRYLDLSYNHDLMKLPDTMCNLINLQTLRLFGCNNLERLPEAMGKLINLQHLHVMDCNDLKLPKGIARLTSLRTLDEVHIHGDDDVDNNKEALFELSDLRNMDQLRGSFLIEFKNDLKDARQAEKGHLVNKNCLVSLELSFFSDMWQSNPIHEETLNALQPSPNLGCCSDARRGGAAEYYDDLHHPPQQDCGG</sequence>
<dbReference type="AlphaFoldDB" id="A0A4Y1R4S1"/>
<dbReference type="Pfam" id="PF23598">
    <property type="entry name" value="LRR_14"/>
    <property type="match status" value="1"/>
</dbReference>
<feature type="domain" description="Disease resistance R13L4/SHOC-2-like LRR" evidence="2">
    <location>
        <begin position="14"/>
        <end position="141"/>
    </location>
</feature>
<accession>A0A4Y1R4S1</accession>
<dbReference type="InterPro" id="IPR032675">
    <property type="entry name" value="LRR_dom_sf"/>
</dbReference>
<gene>
    <name evidence="3" type="ORF">Prudu_008677</name>
</gene>
<name>A0A4Y1R4S1_PRUDU</name>
<dbReference type="PANTHER" id="PTHR47186:SF30">
    <property type="entry name" value="EF-HAND DOMAIN-CONTAINING PROTEIN"/>
    <property type="match status" value="1"/>
</dbReference>
<reference evidence="3" key="1">
    <citation type="journal article" date="2019" name="Science">
        <title>Mutation of a bHLH transcription factor allowed almond domestication.</title>
        <authorList>
            <person name="Sanchez-Perez R."/>
            <person name="Pavan S."/>
            <person name="Mazzeo R."/>
            <person name="Moldovan C."/>
            <person name="Aiese Cigliano R."/>
            <person name="Del Cueto J."/>
            <person name="Ricciardi F."/>
            <person name="Lotti C."/>
            <person name="Ricciardi L."/>
            <person name="Dicenta F."/>
            <person name="Lopez-Marques R.L."/>
            <person name="Lindberg Moller B."/>
        </authorList>
    </citation>
    <scope>NUCLEOTIDE SEQUENCE</scope>
</reference>
<proteinExistence type="predicted"/>
<dbReference type="InterPro" id="IPR055414">
    <property type="entry name" value="LRR_R13L4/SHOC2-like"/>
</dbReference>
<protein>
    <submittedName>
        <fullName evidence="3">Disease resistance protein TIR-NBS-LRR class family</fullName>
    </submittedName>
</protein>
<dbReference type="SUPFAM" id="SSF52058">
    <property type="entry name" value="L domain-like"/>
    <property type="match status" value="1"/>
</dbReference>
<evidence type="ECO:0000313" key="3">
    <source>
        <dbReference type="EMBL" id="BBG99093.1"/>
    </source>
</evidence>
<evidence type="ECO:0000256" key="1">
    <source>
        <dbReference type="ARBA" id="ARBA00022737"/>
    </source>
</evidence>
<evidence type="ECO:0000259" key="2">
    <source>
        <dbReference type="Pfam" id="PF23598"/>
    </source>
</evidence>
<dbReference type="PANTHER" id="PTHR47186">
    <property type="entry name" value="LEUCINE-RICH REPEAT-CONTAINING PROTEIN 57"/>
    <property type="match status" value="1"/>
</dbReference>
<organism evidence="3">
    <name type="scientific">Prunus dulcis</name>
    <name type="common">Almond</name>
    <name type="synonym">Amygdalus dulcis</name>
    <dbReference type="NCBI Taxonomy" id="3755"/>
    <lineage>
        <taxon>Eukaryota</taxon>
        <taxon>Viridiplantae</taxon>
        <taxon>Streptophyta</taxon>
        <taxon>Embryophyta</taxon>
        <taxon>Tracheophyta</taxon>
        <taxon>Spermatophyta</taxon>
        <taxon>Magnoliopsida</taxon>
        <taxon>eudicotyledons</taxon>
        <taxon>Gunneridae</taxon>
        <taxon>Pentapetalae</taxon>
        <taxon>rosids</taxon>
        <taxon>fabids</taxon>
        <taxon>Rosales</taxon>
        <taxon>Rosaceae</taxon>
        <taxon>Amygdaloideae</taxon>
        <taxon>Amygdaleae</taxon>
        <taxon>Prunus</taxon>
    </lineage>
</organism>